<reference evidence="2 3" key="1">
    <citation type="submission" date="2018-07" db="EMBL/GenBank/DDBJ databases">
        <title>Arthrobacter sp. nov., isolated from raw cow's milk with high bacterial count.</title>
        <authorList>
            <person name="Hahne J."/>
            <person name="Isele D."/>
            <person name="Lipski A."/>
        </authorList>
    </citation>
    <scope>NUCLEOTIDE SEQUENCE [LARGE SCALE GENOMIC DNA]</scope>
    <source>
        <strain evidence="2 3">JZ R-35</strain>
    </source>
</reference>
<dbReference type="RefSeq" id="WP_119423930.1">
    <property type="nucleotide sequence ID" value="NZ_QQXK01000006.1"/>
</dbReference>
<organism evidence="2 3">
    <name type="scientific">Galactobacter valiniphilus</name>
    <dbReference type="NCBI Taxonomy" id="2676122"/>
    <lineage>
        <taxon>Bacteria</taxon>
        <taxon>Bacillati</taxon>
        <taxon>Actinomycetota</taxon>
        <taxon>Actinomycetes</taxon>
        <taxon>Micrococcales</taxon>
        <taxon>Micrococcaceae</taxon>
        <taxon>Galactobacter</taxon>
    </lineage>
</organism>
<evidence type="ECO:0000313" key="2">
    <source>
        <dbReference type="EMBL" id="RII43025.1"/>
    </source>
</evidence>
<keyword evidence="1" id="KW-1133">Transmembrane helix</keyword>
<proteinExistence type="predicted"/>
<keyword evidence="1" id="KW-0812">Transmembrane</keyword>
<feature type="transmembrane region" description="Helical" evidence="1">
    <location>
        <begin position="20"/>
        <end position="38"/>
    </location>
</feature>
<keyword evidence="1" id="KW-0472">Membrane</keyword>
<protein>
    <submittedName>
        <fullName evidence="2">Uncharacterized protein</fullName>
    </submittedName>
</protein>
<evidence type="ECO:0000256" key="1">
    <source>
        <dbReference type="SAM" id="Phobius"/>
    </source>
</evidence>
<feature type="transmembrane region" description="Helical" evidence="1">
    <location>
        <begin position="44"/>
        <end position="66"/>
    </location>
</feature>
<name>A0A399JBT4_9MICC</name>
<dbReference type="EMBL" id="QQXK01000006">
    <property type="protein sequence ID" value="RII43025.1"/>
    <property type="molecule type" value="Genomic_DNA"/>
</dbReference>
<keyword evidence="3" id="KW-1185">Reference proteome</keyword>
<dbReference type="AlphaFoldDB" id="A0A399JBT4"/>
<evidence type="ECO:0000313" key="3">
    <source>
        <dbReference type="Proteomes" id="UP000265419"/>
    </source>
</evidence>
<dbReference type="Proteomes" id="UP000265419">
    <property type="component" value="Unassembled WGS sequence"/>
</dbReference>
<comment type="caution">
    <text evidence="2">The sequence shown here is derived from an EMBL/GenBank/DDBJ whole genome shotgun (WGS) entry which is preliminary data.</text>
</comment>
<accession>A0A399JBT4</accession>
<gene>
    <name evidence="2" type="ORF">DWB68_04395</name>
</gene>
<sequence length="72" mass="7755">MQDHKNVQEAPDPRAPRRPARLRLLSVALAVLAAVLQTTVAHNAVSWSAAVVMALAAAVQLGFLMVDTRRGR</sequence>